<gene>
    <name evidence="2" type="ORF">SAMN05443661_12110</name>
</gene>
<keyword evidence="1" id="KW-0472">Membrane</keyword>
<evidence type="ECO:0000256" key="1">
    <source>
        <dbReference type="SAM" id="Phobius"/>
    </source>
</evidence>
<organism evidence="2 3">
    <name type="scientific">Natronobacterium gregoryi</name>
    <dbReference type="NCBI Taxonomy" id="44930"/>
    <lineage>
        <taxon>Archaea</taxon>
        <taxon>Methanobacteriati</taxon>
        <taxon>Methanobacteriota</taxon>
        <taxon>Stenosarchaea group</taxon>
        <taxon>Halobacteria</taxon>
        <taxon>Halobacteriales</taxon>
        <taxon>Natrialbaceae</taxon>
        <taxon>Natronobacterium</taxon>
    </lineage>
</organism>
<dbReference type="Proteomes" id="UP000182829">
    <property type="component" value="Unassembled WGS sequence"/>
</dbReference>
<name>A0A1I3QAF3_9EURY</name>
<dbReference type="EMBL" id="FORO01000021">
    <property type="protein sequence ID" value="SFJ30086.1"/>
    <property type="molecule type" value="Genomic_DNA"/>
</dbReference>
<sequence length="69" mass="7702">MFSRRIKLFHAITLIYGITFMGIGRIGIVEAGRPHKAMSDEKLDRALKITKLVFFALSTVAVLKNILGL</sequence>
<reference evidence="2 3" key="1">
    <citation type="submission" date="2016-10" db="EMBL/GenBank/DDBJ databases">
        <authorList>
            <person name="de Groot N.N."/>
        </authorList>
    </citation>
    <scope>NUCLEOTIDE SEQUENCE [LARGE SCALE GENOMIC DNA]</scope>
    <source>
        <strain evidence="2 3">SP2</strain>
    </source>
</reference>
<feature type="transmembrane region" description="Helical" evidence="1">
    <location>
        <begin position="49"/>
        <end position="67"/>
    </location>
</feature>
<keyword evidence="1" id="KW-1133">Transmembrane helix</keyword>
<proteinExistence type="predicted"/>
<feature type="transmembrane region" description="Helical" evidence="1">
    <location>
        <begin position="6"/>
        <end position="28"/>
    </location>
</feature>
<keyword evidence="1" id="KW-0812">Transmembrane</keyword>
<accession>A0A1I3QAF3</accession>
<protein>
    <submittedName>
        <fullName evidence="2">Uncharacterized protein</fullName>
    </submittedName>
</protein>
<evidence type="ECO:0000313" key="3">
    <source>
        <dbReference type="Proteomes" id="UP000182829"/>
    </source>
</evidence>
<evidence type="ECO:0000313" key="2">
    <source>
        <dbReference type="EMBL" id="SFJ30086.1"/>
    </source>
</evidence>
<dbReference type="AlphaFoldDB" id="A0A1I3QAF3"/>